<accession>A0A3L8PUM5</accession>
<dbReference type="Proteomes" id="UP000281474">
    <property type="component" value="Unassembled WGS sequence"/>
</dbReference>
<evidence type="ECO:0000313" key="6">
    <source>
        <dbReference type="EMBL" id="RLV58283.1"/>
    </source>
</evidence>
<dbReference type="NCBIfam" id="TIGR03071">
    <property type="entry name" value="couple_hipA"/>
    <property type="match status" value="1"/>
</dbReference>
<sequence length="448" mass="50527">MATLNVYMNGFLVGEFTKSNTGAHSFKYHSDWLERSGSRPISLSMPLAKEEYKGDEVYNFFDNLLPDNIEIRNRIVARHNALSTQPFDLLAKIGQDSVGALQLVPKEHQASDVKSIESKPLSNDELVKVLKSYQSKIPLGMVPEEDDFRISIAGAQEKTALLNVDGQWHIPLKSTPTTHIIKLPIGEIQSHSHTLDMSDSVENEYLCMLIAREFGLAVPDCSILTIQDTKALAVERFDRKLSADSSWIMRLPQEDFCQTLNIASAKKYESHGGPGIKEIMKKLMGSRNAASDRFNFMKSQVLFWLLAATDGHAKNFSLFIESDSRYRLTPFYDIMSIYPVLGGKGLNIRDAKLAMGLKATKGKQYKLNQIQIRHFFRTAKDVGFSIDEMHQLLVEITESVDDVVQRVRKALPENFPEHISKSILNGLQHQSKKLNLDSISTCLEEFKT</sequence>
<keyword evidence="3" id="KW-0418">Kinase</keyword>
<dbReference type="GO" id="GO:0005829">
    <property type="term" value="C:cytosol"/>
    <property type="evidence" value="ECO:0007669"/>
    <property type="project" value="TreeGrafter"/>
</dbReference>
<evidence type="ECO:0000259" key="4">
    <source>
        <dbReference type="Pfam" id="PF07804"/>
    </source>
</evidence>
<dbReference type="EMBL" id="QZEI01000083">
    <property type="protein sequence ID" value="RLV58283.1"/>
    <property type="molecule type" value="Genomic_DNA"/>
</dbReference>
<dbReference type="InterPro" id="IPR017508">
    <property type="entry name" value="HipA_N1"/>
</dbReference>
<comment type="similarity">
    <text evidence="1">Belongs to the HipA Ser/Thr kinase family.</text>
</comment>
<keyword evidence="2" id="KW-0808">Transferase</keyword>
<evidence type="ECO:0000256" key="2">
    <source>
        <dbReference type="ARBA" id="ARBA00022679"/>
    </source>
</evidence>
<dbReference type="InterPro" id="IPR012893">
    <property type="entry name" value="HipA-like_C"/>
</dbReference>
<feature type="domain" description="HipA N-terminal subdomain 1" evidence="5">
    <location>
        <begin position="4"/>
        <end position="103"/>
    </location>
</feature>
<evidence type="ECO:0000313" key="7">
    <source>
        <dbReference type="Proteomes" id="UP000281474"/>
    </source>
</evidence>
<dbReference type="RefSeq" id="WP_121840407.1">
    <property type="nucleotide sequence ID" value="NZ_ML014832.1"/>
</dbReference>
<dbReference type="PANTHER" id="PTHR37419:SF1">
    <property type="entry name" value="SERINE_THREONINE-PROTEIN KINASE TOXIN HIPA"/>
    <property type="match status" value="1"/>
</dbReference>
<proteinExistence type="inferred from homology"/>
<organism evidence="6 7">
    <name type="scientific">Parashewanella curva</name>
    <dbReference type="NCBI Taxonomy" id="2338552"/>
    <lineage>
        <taxon>Bacteria</taxon>
        <taxon>Pseudomonadati</taxon>
        <taxon>Pseudomonadota</taxon>
        <taxon>Gammaproteobacteria</taxon>
        <taxon>Alteromonadales</taxon>
        <taxon>Shewanellaceae</taxon>
        <taxon>Parashewanella</taxon>
    </lineage>
</organism>
<keyword evidence="7" id="KW-1185">Reference proteome</keyword>
<protein>
    <submittedName>
        <fullName evidence="6">Type II toxin-antitoxin system HipA family toxin</fullName>
    </submittedName>
</protein>
<dbReference type="AlphaFoldDB" id="A0A3L8PUM5"/>
<reference evidence="6 7" key="1">
    <citation type="submission" date="2018-09" db="EMBL/GenBank/DDBJ databases">
        <title>Phylogeny of the Shewanellaceae, and recommendation for two new genera, Pseudoshewanella and Parashewanella.</title>
        <authorList>
            <person name="Wang G."/>
        </authorList>
    </citation>
    <scope>NUCLEOTIDE SEQUENCE [LARGE SCALE GENOMIC DNA]</scope>
    <source>
        <strain evidence="6 7">C51</strain>
    </source>
</reference>
<dbReference type="PANTHER" id="PTHR37419">
    <property type="entry name" value="SERINE/THREONINE-PROTEIN KINASE TOXIN HIPA"/>
    <property type="match status" value="1"/>
</dbReference>
<dbReference type="Pfam" id="PF13657">
    <property type="entry name" value="Couple_hipA"/>
    <property type="match status" value="1"/>
</dbReference>
<feature type="domain" description="HipA-like C-terminal" evidence="4">
    <location>
        <begin position="150"/>
        <end position="402"/>
    </location>
</feature>
<comment type="caution">
    <text evidence="6">The sequence shown here is derived from an EMBL/GenBank/DDBJ whole genome shotgun (WGS) entry which is preliminary data.</text>
</comment>
<gene>
    <name evidence="6" type="ORF">D5018_18110</name>
</gene>
<evidence type="ECO:0000259" key="5">
    <source>
        <dbReference type="Pfam" id="PF13657"/>
    </source>
</evidence>
<dbReference type="GO" id="GO:0004674">
    <property type="term" value="F:protein serine/threonine kinase activity"/>
    <property type="evidence" value="ECO:0007669"/>
    <property type="project" value="TreeGrafter"/>
</dbReference>
<dbReference type="InterPro" id="IPR052028">
    <property type="entry name" value="HipA_Ser/Thr_kinase"/>
</dbReference>
<name>A0A3L8PUM5_9GAMM</name>
<evidence type="ECO:0000256" key="1">
    <source>
        <dbReference type="ARBA" id="ARBA00010164"/>
    </source>
</evidence>
<dbReference type="Pfam" id="PF07804">
    <property type="entry name" value="HipA_C"/>
    <property type="match status" value="1"/>
</dbReference>
<evidence type="ECO:0000256" key="3">
    <source>
        <dbReference type="ARBA" id="ARBA00022777"/>
    </source>
</evidence>
<dbReference type="OrthoDB" id="9805913at2"/>
<dbReference type="CDD" id="cd17808">
    <property type="entry name" value="HipA_Ec_like"/>
    <property type="match status" value="1"/>
</dbReference>